<keyword evidence="5 8" id="KW-0067">ATP-binding</keyword>
<dbReference type="PANTHER" id="PTHR42711:SF5">
    <property type="entry name" value="ABC TRANSPORTER ATP-BINDING PROTEIN NATA"/>
    <property type="match status" value="1"/>
</dbReference>
<comment type="similarity">
    <text evidence="2">Belongs to the ABC transporter superfamily.</text>
</comment>
<evidence type="ECO:0000256" key="6">
    <source>
        <dbReference type="ARBA" id="ARBA00023251"/>
    </source>
</evidence>
<dbReference type="InterPro" id="IPR003439">
    <property type="entry name" value="ABC_transporter-like_ATP-bd"/>
</dbReference>
<dbReference type="GO" id="GO:0005524">
    <property type="term" value="F:ATP binding"/>
    <property type="evidence" value="ECO:0007669"/>
    <property type="project" value="UniProtKB-KW"/>
</dbReference>
<dbReference type="InterPro" id="IPR050763">
    <property type="entry name" value="ABC_transporter_ATP-binding"/>
</dbReference>
<dbReference type="GO" id="GO:0046677">
    <property type="term" value="P:response to antibiotic"/>
    <property type="evidence" value="ECO:0007669"/>
    <property type="project" value="UniProtKB-KW"/>
</dbReference>
<dbReference type="GO" id="GO:0016887">
    <property type="term" value="F:ATP hydrolysis activity"/>
    <property type="evidence" value="ECO:0007669"/>
    <property type="project" value="InterPro"/>
</dbReference>
<sequence length="318" mass="34739">MTVPAAEVRGLVRTYPPSRRTSTARTALDAVDLTVPVGEVHGLLGPNGAGKTTLCRILSTVLLPTSGVALVHGVDVARHPDRVRPMVGLAFGGERGLYTRLSGRRNLRFWAGLYRVPRTEAKRRVDELLERVGLTERADDRVETYSLGMKQRLHVARSLVGDPRVVILDEPTNGLDPVATREVRALVHELRDEGRTVLLTTHDMAEAEALCDRVSLLDGGRLLRTESPRTLGGWLSAYERIDATGVPPQVAATLAGVHGVTEVERTNAETLRVHVSSTSATRQVLHLLLEAGVTSMATSRPSLEEVYLHLFGQKKLRV</sequence>
<dbReference type="InterPro" id="IPR027417">
    <property type="entry name" value="P-loop_NTPase"/>
</dbReference>
<evidence type="ECO:0000256" key="3">
    <source>
        <dbReference type="ARBA" id="ARBA00022448"/>
    </source>
</evidence>
<dbReference type="Pfam" id="PF00005">
    <property type="entry name" value="ABC_tran"/>
    <property type="match status" value="1"/>
</dbReference>
<dbReference type="RefSeq" id="WP_091568241.1">
    <property type="nucleotide sequence ID" value="NZ_FLRH01000003.1"/>
</dbReference>
<dbReference type="SMART" id="SM00382">
    <property type="entry name" value="AAA"/>
    <property type="match status" value="1"/>
</dbReference>
<evidence type="ECO:0000256" key="1">
    <source>
        <dbReference type="ARBA" id="ARBA00004202"/>
    </source>
</evidence>
<evidence type="ECO:0000313" key="8">
    <source>
        <dbReference type="EMBL" id="SBT63683.1"/>
    </source>
</evidence>
<dbReference type="SUPFAM" id="SSF52540">
    <property type="entry name" value="P-loop containing nucleoside triphosphate hydrolases"/>
    <property type="match status" value="1"/>
</dbReference>
<organism evidence="8 9">
    <name type="scientific">Micromonospora sediminicola</name>
    <dbReference type="NCBI Taxonomy" id="946078"/>
    <lineage>
        <taxon>Bacteria</taxon>
        <taxon>Bacillati</taxon>
        <taxon>Actinomycetota</taxon>
        <taxon>Actinomycetes</taxon>
        <taxon>Micromonosporales</taxon>
        <taxon>Micromonosporaceae</taxon>
        <taxon>Micromonospora</taxon>
    </lineage>
</organism>
<evidence type="ECO:0000313" key="9">
    <source>
        <dbReference type="Proteomes" id="UP000199558"/>
    </source>
</evidence>
<evidence type="ECO:0000256" key="4">
    <source>
        <dbReference type="ARBA" id="ARBA00022741"/>
    </source>
</evidence>
<dbReference type="PANTHER" id="PTHR42711">
    <property type="entry name" value="ABC TRANSPORTER ATP-BINDING PROTEIN"/>
    <property type="match status" value="1"/>
</dbReference>
<dbReference type="EMBL" id="FLRH01000003">
    <property type="protein sequence ID" value="SBT63683.1"/>
    <property type="molecule type" value="Genomic_DNA"/>
</dbReference>
<reference evidence="9" key="1">
    <citation type="submission" date="2016-06" db="EMBL/GenBank/DDBJ databases">
        <authorList>
            <person name="Varghese N."/>
            <person name="Submissions Spin"/>
        </authorList>
    </citation>
    <scope>NUCLEOTIDE SEQUENCE [LARGE SCALE GENOMIC DNA]</scope>
    <source>
        <strain evidence="9">DSM 45794</strain>
    </source>
</reference>
<keyword evidence="9" id="KW-1185">Reference proteome</keyword>
<protein>
    <submittedName>
        <fullName evidence="8">ABC-2 type transport system ATP-binding protein</fullName>
    </submittedName>
</protein>
<feature type="domain" description="ABC transporter" evidence="7">
    <location>
        <begin position="12"/>
        <end position="244"/>
    </location>
</feature>
<name>A0A1A9B3I6_9ACTN</name>
<dbReference type="GO" id="GO:0005886">
    <property type="term" value="C:plasma membrane"/>
    <property type="evidence" value="ECO:0007669"/>
    <property type="project" value="UniProtKB-SubCell"/>
</dbReference>
<dbReference type="OrthoDB" id="9804819at2"/>
<gene>
    <name evidence="8" type="ORF">GA0070622_0641</name>
</gene>
<dbReference type="PROSITE" id="PS50893">
    <property type="entry name" value="ABC_TRANSPORTER_2"/>
    <property type="match status" value="1"/>
</dbReference>
<accession>A0A1A9B3I6</accession>
<keyword evidence="3" id="KW-0813">Transport</keyword>
<dbReference type="InterPro" id="IPR003593">
    <property type="entry name" value="AAA+_ATPase"/>
</dbReference>
<dbReference type="STRING" id="946078.GA0070622_0641"/>
<keyword evidence="4" id="KW-0547">Nucleotide-binding</keyword>
<evidence type="ECO:0000256" key="2">
    <source>
        <dbReference type="ARBA" id="ARBA00005417"/>
    </source>
</evidence>
<dbReference type="Proteomes" id="UP000199558">
    <property type="component" value="Unassembled WGS sequence"/>
</dbReference>
<comment type="subcellular location">
    <subcellularLocation>
        <location evidence="1">Cell membrane</location>
        <topology evidence="1">Peripheral membrane protein</topology>
    </subcellularLocation>
</comment>
<evidence type="ECO:0000256" key="5">
    <source>
        <dbReference type="ARBA" id="ARBA00022840"/>
    </source>
</evidence>
<dbReference type="CDD" id="cd03230">
    <property type="entry name" value="ABC_DR_subfamily_A"/>
    <property type="match status" value="1"/>
</dbReference>
<proteinExistence type="inferred from homology"/>
<evidence type="ECO:0000259" key="7">
    <source>
        <dbReference type="PROSITE" id="PS50893"/>
    </source>
</evidence>
<keyword evidence="6" id="KW-0046">Antibiotic resistance</keyword>
<dbReference type="AlphaFoldDB" id="A0A1A9B3I6"/>
<dbReference type="Gene3D" id="3.40.50.300">
    <property type="entry name" value="P-loop containing nucleotide triphosphate hydrolases"/>
    <property type="match status" value="1"/>
</dbReference>